<proteinExistence type="predicted"/>
<protein>
    <submittedName>
        <fullName evidence="1">Chromatin protein Cren7</fullName>
    </submittedName>
</protein>
<accession>A0A7C4BBM0</accession>
<organism evidence="1">
    <name type="scientific">Ignisphaera aggregans</name>
    <dbReference type="NCBI Taxonomy" id="334771"/>
    <lineage>
        <taxon>Archaea</taxon>
        <taxon>Thermoproteota</taxon>
        <taxon>Thermoprotei</taxon>
        <taxon>Desulfurococcales</taxon>
        <taxon>Desulfurococcaceae</taxon>
        <taxon>Ignisphaera</taxon>
    </lineage>
</organism>
<name>A0A7C4BBM0_9CREN</name>
<sequence>MPRKDVQKAPNKCPKCGTIVSSPTKTWQLVAPLPDAAGRVTVTIMGVFECSNCGFKWRGVISKMKVGGEDIEIEGARKKSFTISGKGSHRAENVIEIDVSELSEEEEEEE</sequence>
<reference evidence="1" key="1">
    <citation type="journal article" date="2020" name="mSystems">
        <title>Genome- and Community-Level Interaction Insights into Carbon Utilization and Element Cycling Functions of Hydrothermarchaeota in Hydrothermal Sediment.</title>
        <authorList>
            <person name="Zhou Z."/>
            <person name="Liu Y."/>
            <person name="Xu W."/>
            <person name="Pan J."/>
            <person name="Luo Z.H."/>
            <person name="Li M."/>
        </authorList>
    </citation>
    <scope>NUCLEOTIDE SEQUENCE [LARGE SCALE GENOMIC DNA]</scope>
    <source>
        <strain evidence="1">SpSt-732</strain>
    </source>
</reference>
<dbReference type="AlphaFoldDB" id="A0A7C4BBM0"/>
<dbReference type="EMBL" id="DTFF01000014">
    <property type="protein sequence ID" value="HGI87140.1"/>
    <property type="molecule type" value="Genomic_DNA"/>
</dbReference>
<evidence type="ECO:0000313" key="1">
    <source>
        <dbReference type="EMBL" id="HGI87140.1"/>
    </source>
</evidence>
<gene>
    <name evidence="1" type="ORF">ENV14_01900</name>
</gene>
<comment type="caution">
    <text evidence="1">The sequence shown here is derived from an EMBL/GenBank/DDBJ whole genome shotgun (WGS) entry which is preliminary data.</text>
</comment>